<dbReference type="RefSeq" id="WP_231323605.1">
    <property type="nucleotide sequence ID" value="NZ_CP088156.1"/>
</dbReference>
<keyword evidence="3" id="KW-1185">Reference proteome</keyword>
<reference evidence="2" key="1">
    <citation type="journal article" date="2024" name="Antonie Van Leeuwenhoek">
        <title>Bradyrhizobium ontarionense sp. nov., a novel bacterial symbiont isolated from Aeschynomene indica (Indian jointvetch), harbours photosynthesis, nitrogen fixation and nitrous oxide (N2O) reductase genes.</title>
        <authorList>
            <person name="Bromfield E.S.P."/>
            <person name="Cloutier S."/>
        </authorList>
    </citation>
    <scope>NUCLEOTIDE SEQUENCE</scope>
    <source>
        <strain evidence="2">A19</strain>
    </source>
</reference>
<organism evidence="2 3">
    <name type="scientific">Bradyrhizobium ontarionense</name>
    <dbReference type="NCBI Taxonomy" id="2898149"/>
    <lineage>
        <taxon>Bacteria</taxon>
        <taxon>Pseudomonadati</taxon>
        <taxon>Pseudomonadota</taxon>
        <taxon>Alphaproteobacteria</taxon>
        <taxon>Hyphomicrobiales</taxon>
        <taxon>Nitrobacteraceae</taxon>
        <taxon>Bradyrhizobium</taxon>
    </lineage>
</organism>
<dbReference type="SUPFAM" id="SSF47413">
    <property type="entry name" value="lambda repressor-like DNA-binding domains"/>
    <property type="match status" value="1"/>
</dbReference>
<sequence>MLFYPFMDIHKWMNAIKHIRCKLFGVTQEEMAKIAGVRQATISRWEAGLTDPSLRHMRRIRSEARKRRLAWDDALLLAEGSRAA</sequence>
<dbReference type="PROSITE" id="PS50943">
    <property type="entry name" value="HTH_CROC1"/>
    <property type="match status" value="1"/>
</dbReference>
<dbReference type="Gene3D" id="1.10.260.40">
    <property type="entry name" value="lambda repressor-like DNA-binding domains"/>
    <property type="match status" value="1"/>
</dbReference>
<accession>A0ABY3RF27</accession>
<evidence type="ECO:0000259" key="1">
    <source>
        <dbReference type="PROSITE" id="PS50943"/>
    </source>
</evidence>
<name>A0ABY3RF27_9BRAD</name>
<gene>
    <name evidence="2" type="ORF">LQG66_03905</name>
</gene>
<dbReference type="EMBL" id="CP088156">
    <property type="protein sequence ID" value="UFZ05471.1"/>
    <property type="molecule type" value="Genomic_DNA"/>
</dbReference>
<protein>
    <submittedName>
        <fullName evidence="2">Helix-turn-helix domain-containing protein</fullName>
    </submittedName>
</protein>
<dbReference type="InterPro" id="IPR001387">
    <property type="entry name" value="Cro/C1-type_HTH"/>
</dbReference>
<dbReference type="Proteomes" id="UP001431010">
    <property type="component" value="Chromosome"/>
</dbReference>
<dbReference type="CDD" id="cd00093">
    <property type="entry name" value="HTH_XRE"/>
    <property type="match status" value="1"/>
</dbReference>
<dbReference type="InterPro" id="IPR010982">
    <property type="entry name" value="Lambda_DNA-bd_dom_sf"/>
</dbReference>
<dbReference type="SMART" id="SM00530">
    <property type="entry name" value="HTH_XRE"/>
    <property type="match status" value="1"/>
</dbReference>
<proteinExistence type="predicted"/>
<evidence type="ECO:0000313" key="3">
    <source>
        <dbReference type="Proteomes" id="UP001431010"/>
    </source>
</evidence>
<feature type="domain" description="HTH cro/C1-type" evidence="1">
    <location>
        <begin position="16"/>
        <end position="60"/>
    </location>
</feature>
<dbReference type="Pfam" id="PF01381">
    <property type="entry name" value="HTH_3"/>
    <property type="match status" value="1"/>
</dbReference>
<evidence type="ECO:0000313" key="2">
    <source>
        <dbReference type="EMBL" id="UFZ05471.1"/>
    </source>
</evidence>